<dbReference type="GO" id="GO:0005634">
    <property type="term" value="C:nucleus"/>
    <property type="evidence" value="ECO:0007669"/>
    <property type="project" value="TreeGrafter"/>
</dbReference>
<evidence type="ECO:0000313" key="14">
    <source>
        <dbReference type="Proteomes" id="UP001152747"/>
    </source>
</evidence>
<protein>
    <recommendedName>
        <fullName evidence="12">G-patch domain-containing protein</fullName>
    </recommendedName>
</protein>
<dbReference type="EMBL" id="CANHGI010000003">
    <property type="protein sequence ID" value="CAI5444369.1"/>
    <property type="molecule type" value="Genomic_DNA"/>
</dbReference>
<evidence type="ECO:0000256" key="9">
    <source>
        <dbReference type="ARBA" id="ARBA00023136"/>
    </source>
</evidence>
<evidence type="ECO:0000256" key="6">
    <source>
        <dbReference type="ARBA" id="ARBA00022792"/>
    </source>
</evidence>
<dbReference type="Pfam" id="PF01585">
    <property type="entry name" value="G-patch"/>
    <property type="match status" value="1"/>
</dbReference>
<evidence type="ECO:0000256" key="7">
    <source>
        <dbReference type="ARBA" id="ARBA00022989"/>
    </source>
</evidence>
<feature type="compositionally biased region" description="Low complexity" evidence="10">
    <location>
        <begin position="1197"/>
        <end position="1207"/>
    </location>
</feature>
<dbReference type="PANTHER" id="PTHR13384">
    <property type="entry name" value="G PATCH DOMAIN-CONTAINING PROTEIN 1"/>
    <property type="match status" value="1"/>
</dbReference>
<evidence type="ECO:0000256" key="1">
    <source>
        <dbReference type="ARBA" id="ARBA00004448"/>
    </source>
</evidence>
<dbReference type="PANTHER" id="PTHR13384:SF19">
    <property type="entry name" value="G PATCH DOMAIN-CONTAINING PROTEIN 1"/>
    <property type="match status" value="1"/>
</dbReference>
<evidence type="ECO:0000256" key="10">
    <source>
        <dbReference type="SAM" id="MobiDB-lite"/>
    </source>
</evidence>
<dbReference type="InterPro" id="IPR011666">
    <property type="entry name" value="DUF1604"/>
</dbReference>
<feature type="compositionally biased region" description="Basic residues" evidence="10">
    <location>
        <begin position="1222"/>
        <end position="1247"/>
    </location>
</feature>
<dbReference type="OrthoDB" id="20507at2759"/>
<gene>
    <name evidence="13" type="ORF">CAMP_LOCUS7006</name>
</gene>
<dbReference type="GO" id="GO:0005743">
    <property type="term" value="C:mitochondrial inner membrane"/>
    <property type="evidence" value="ECO:0007669"/>
    <property type="project" value="UniProtKB-SubCell"/>
</dbReference>
<evidence type="ECO:0000259" key="12">
    <source>
        <dbReference type="PROSITE" id="PS50174"/>
    </source>
</evidence>
<feature type="compositionally biased region" description="Basic and acidic residues" evidence="10">
    <location>
        <begin position="1089"/>
        <end position="1103"/>
    </location>
</feature>
<comment type="subcellular location">
    <subcellularLocation>
        <location evidence="1">Mitochondrion inner membrane</location>
        <topology evidence="1">Multi-pass membrane protein</topology>
    </subcellularLocation>
</comment>
<comment type="similarity">
    <text evidence="3">Belongs to the GPATCH1 family.</text>
</comment>
<dbReference type="PROSITE" id="PS50174">
    <property type="entry name" value="G_PATCH"/>
    <property type="match status" value="1"/>
</dbReference>
<feature type="region of interest" description="Disordered" evidence="10">
    <location>
        <begin position="861"/>
        <end position="893"/>
    </location>
</feature>
<dbReference type="GO" id="GO:0003723">
    <property type="term" value="F:RNA binding"/>
    <property type="evidence" value="ECO:0007669"/>
    <property type="project" value="TreeGrafter"/>
</dbReference>
<keyword evidence="4" id="KW-0813">Transport</keyword>
<keyword evidence="6" id="KW-0999">Mitochondrion inner membrane</keyword>
<proteinExistence type="inferred from homology"/>
<evidence type="ECO:0000256" key="2">
    <source>
        <dbReference type="ARBA" id="ARBA00006416"/>
    </source>
</evidence>
<evidence type="ECO:0000256" key="3">
    <source>
        <dbReference type="ARBA" id="ARBA00008600"/>
    </source>
</evidence>
<accession>A0A9P1MXY3</accession>
<evidence type="ECO:0000256" key="8">
    <source>
        <dbReference type="ARBA" id="ARBA00023128"/>
    </source>
</evidence>
<feature type="transmembrane region" description="Helical" evidence="11">
    <location>
        <begin position="563"/>
        <end position="586"/>
    </location>
</feature>
<keyword evidence="14" id="KW-1185">Reference proteome</keyword>
<feature type="region of interest" description="Disordered" evidence="10">
    <location>
        <begin position="1055"/>
        <end position="1255"/>
    </location>
</feature>
<dbReference type="InterPro" id="IPR000467">
    <property type="entry name" value="G_patch_dom"/>
</dbReference>
<dbReference type="InterPro" id="IPR005336">
    <property type="entry name" value="MPC"/>
</dbReference>
<dbReference type="Pfam" id="PF03650">
    <property type="entry name" value="MPC"/>
    <property type="match status" value="1"/>
</dbReference>
<evidence type="ECO:0000256" key="4">
    <source>
        <dbReference type="ARBA" id="ARBA00022448"/>
    </source>
</evidence>
<feature type="compositionally biased region" description="Basic and acidic residues" evidence="10">
    <location>
        <begin position="861"/>
        <end position="887"/>
    </location>
</feature>
<keyword evidence="9 11" id="KW-0472">Membrane</keyword>
<organism evidence="13 14">
    <name type="scientific">Caenorhabditis angaria</name>
    <dbReference type="NCBI Taxonomy" id="860376"/>
    <lineage>
        <taxon>Eukaryota</taxon>
        <taxon>Metazoa</taxon>
        <taxon>Ecdysozoa</taxon>
        <taxon>Nematoda</taxon>
        <taxon>Chromadorea</taxon>
        <taxon>Rhabditida</taxon>
        <taxon>Rhabditina</taxon>
        <taxon>Rhabditomorpha</taxon>
        <taxon>Rhabditoidea</taxon>
        <taxon>Rhabditidae</taxon>
        <taxon>Peloderinae</taxon>
        <taxon>Caenorhabditis</taxon>
    </lineage>
</organism>
<dbReference type="GO" id="GO:0006397">
    <property type="term" value="P:mRNA processing"/>
    <property type="evidence" value="ECO:0007669"/>
    <property type="project" value="InterPro"/>
</dbReference>
<evidence type="ECO:0000256" key="11">
    <source>
        <dbReference type="SAM" id="Phobius"/>
    </source>
</evidence>
<dbReference type="GO" id="GO:0006850">
    <property type="term" value="P:pyruvate import into mitochondria"/>
    <property type="evidence" value="ECO:0007669"/>
    <property type="project" value="InterPro"/>
</dbReference>
<evidence type="ECO:0000256" key="5">
    <source>
        <dbReference type="ARBA" id="ARBA00022692"/>
    </source>
</evidence>
<sequence length="1384" mass="159253">MRRNKLAAYGEEFEEEEEGTLVSKKPTAIQDQIVTDENGKRRFHGAFTGGFSAGYWNTVGSKIGWIPKEYSSSRDSRSEKIQQKAEDFMDSEDLGEFGIGNRRIQRTAEFGAHGKRKMPWEREEGPNLGSKNALDDLFGEIVKPDCYLVLEVVECMIISGTVAKASVISEIEKEEIDRTGGLQCFYHVDPHDSKSRIRCYLREYLQPYKNEIFDEKFVTELFSRFSDVDGFPWMDKVGWLTRSDDLRYWRKCYGGKAVMRKVVNDLRSYRYTGNRVIPYPSVFNSQTGQSLSGDPGLQHTHLRISVFYTNKSIFMLKSETFQMSPEEIPKHEKSFKTHPYTCDIRKNEMFCICHIHNSLCTSFDYFIEAIYLMRRAGNSTANLEVSGKLLEELASFRIDFPAELIEYYGPISQGKLDRCNPFESDVYCYRVFEIDNTCDDITSDPAVPSHSGNIDYFEVEKLGSIALQIKNSQLVIYCKMTCVEDDVLYAKIIEILDAQLENSSKLIVYDFNKDLIAQVICFRNGFRNSILAGKIEGGIRVGNLKEKAKFKPPMFLIDRKYDLMICSILLGVFLLFIVFIIIIGSFCCIRDSRKKKKPLKILSSKPRPVFMKPKSKPKSGSSDSIGIRMLRQMGWRQGKGIGLSNVKSKNTRIADDFDRKQAEKVAPTHEFSTEDVLVKELVTISGQHGLGYQGLAQTSVLDEKFGRAYSALKSDPKSKKSIRGQAFGVGVFEEDDDNIYSNYDLSQFDYSLDPSSSNLEISGNLPKIDTAFELQPKKLNSRKFYGPPRLPPNFRAEHRPVSMDLKHLPRGMREELGEMTPMQRATFLGEDRISVMELIPSKDRKRLERRSRWDLKAEKELENEGKQERGGEIDEENDRKLRNRIEFPSEPQKQQRFKEFLQYLRRGLNFPQPTDLSIWEWETEKKEFEERLTAEERKMLPEMRNRAVPLVKMAIAAPIFEILQNKFVKEKGGELKTGQKDEDKLAAVKMEMFGEKTRQKFDWYPDSILAKRFNVPNPYPDSEGISGVPALFKKTSGSCAKSAMRDFDVFGGLGMPNTANELEQRSRQQQKSSRIPQEPTIPTENLAENPEKSENFEDSRDSDAENLAENPPEKAPKSFFDAIFGGNSSDSEESSSDSEKEEERERRREARRREEMRRREKEIEKGRDVEEKDGKRRERRERRESTDSEEDEIQILSSSKPSTSSSSNQQYALKYLEADLKNRKKPKKSKKSKKKKEKKSKKVKKSSRNSSERTHMSLAIRRVTGYFKQYSAAEWRSYFMSTHFWGPVANWGLPLAAIGDLKKNPDMISGPMTTALMFYSAIFMRFAWHVNPRNLLLFACHLSNCTAQSTQLARFVNHNYLHIIEDPVHKKLMAQKSKLEHPSA</sequence>
<comment type="caution">
    <text evidence="13">The sequence shown here is derived from an EMBL/GenBank/DDBJ whole genome shotgun (WGS) entry which is preliminary data.</text>
</comment>
<keyword evidence="5 11" id="KW-0812">Transmembrane</keyword>
<reference evidence="13" key="1">
    <citation type="submission" date="2022-11" db="EMBL/GenBank/DDBJ databases">
        <authorList>
            <person name="Kikuchi T."/>
        </authorList>
    </citation>
    <scope>NUCLEOTIDE SEQUENCE</scope>
    <source>
        <strain evidence="13">PS1010</strain>
    </source>
</reference>
<feature type="domain" description="G-patch" evidence="12">
    <location>
        <begin position="622"/>
        <end position="642"/>
    </location>
</feature>
<dbReference type="Proteomes" id="UP001152747">
    <property type="component" value="Unassembled WGS sequence"/>
</dbReference>
<comment type="similarity">
    <text evidence="2">Belongs to the mitochondrial pyruvate carrier (MPC) (TC 2.A.105) family.</text>
</comment>
<dbReference type="Pfam" id="PF07713">
    <property type="entry name" value="DUF1604"/>
    <property type="match status" value="1"/>
</dbReference>
<keyword evidence="8" id="KW-0496">Mitochondrion</keyword>
<dbReference type="Pfam" id="PF26093">
    <property type="entry name" value="HTH_TGH"/>
    <property type="match status" value="1"/>
</dbReference>
<name>A0A9P1MXY3_9PELO</name>
<evidence type="ECO:0000313" key="13">
    <source>
        <dbReference type="EMBL" id="CAI5444369.1"/>
    </source>
</evidence>
<feature type="compositionally biased region" description="Basic and acidic residues" evidence="10">
    <location>
        <begin position="1137"/>
        <end position="1186"/>
    </location>
</feature>
<keyword evidence="7 11" id="KW-1133">Transmembrane helix</keyword>